<feature type="domain" description="GH10" evidence="10">
    <location>
        <begin position="80"/>
        <end position="358"/>
    </location>
</feature>
<reference evidence="11" key="1">
    <citation type="journal article" date="2020" name="bioRxiv">
        <title>Whole genome comparisons of ergot fungi reveals the divergence and evolution of species within the genus Claviceps are the result of varying mechanisms driving genome evolution and host range expansion.</title>
        <authorList>
            <person name="Wyka S.A."/>
            <person name="Mondo S.J."/>
            <person name="Liu M."/>
            <person name="Dettman J."/>
            <person name="Nalam V."/>
            <person name="Broders K.D."/>
        </authorList>
    </citation>
    <scope>NUCLEOTIDE SEQUENCE</scope>
    <source>
        <strain evidence="11">CCC 489</strain>
    </source>
</reference>
<dbReference type="InterPro" id="IPR017853">
    <property type="entry name" value="GH"/>
</dbReference>
<evidence type="ECO:0000256" key="6">
    <source>
        <dbReference type="ARBA" id="ARBA00023326"/>
    </source>
</evidence>
<evidence type="ECO:0000256" key="8">
    <source>
        <dbReference type="RuleBase" id="RU361174"/>
    </source>
</evidence>
<keyword evidence="5 8" id="KW-0326">Glycosidase</keyword>
<comment type="caution">
    <text evidence="11">The sequence shown here is derived from an EMBL/GenBank/DDBJ whole genome shotgun (WGS) entry which is preliminary data.</text>
</comment>
<accession>A0A8K0J6J4</accession>
<comment type="catalytic activity">
    <reaction evidence="8">
        <text>Endohydrolysis of (1-&gt;4)-beta-D-xylosidic linkages in xylans.</text>
        <dbReference type="EC" id="3.2.1.8"/>
    </reaction>
</comment>
<sequence>MLFSTLLTAAVAVCGVIAVPTASHDGKGSKAKQAAAKVAAPGGNAKNGGTNGKSGQDIRGNYTSLNAYFKAHGKLYWGTATDEGLLKKPGVADFIAKEFGQVTPENSMKWDATEPRRGEFHFEGADYLVDYAQKNNLLIRGHTFIWWSQMPNWIKQINDKKTMQQVIENHISTVAGRYKGKIYAWDVLNEIFMQDGSFRQTQYYKVLGEDFVRIAFAAAKKADPHAKLYINDFNLDDPNAAKLQAMVKYVKKWISEGVAIDGIGSQSHLFAGMGSKNAAALKVLGQAAPEVAITELDITGAPAVDYKAVAQGCIDVKNCVGITSWGFRDEDSWLKEKKPTLFDDNFAPKAAVKAIMSS</sequence>
<dbReference type="InterPro" id="IPR044846">
    <property type="entry name" value="GH10"/>
</dbReference>
<dbReference type="PRINTS" id="PR00134">
    <property type="entry name" value="GLHYDRLASE10"/>
</dbReference>
<dbReference type="InterPro" id="IPR031158">
    <property type="entry name" value="GH10_AS"/>
</dbReference>
<dbReference type="Proteomes" id="UP000811619">
    <property type="component" value="Unassembled WGS sequence"/>
</dbReference>
<evidence type="ECO:0000256" key="9">
    <source>
        <dbReference type="SAM" id="SignalP"/>
    </source>
</evidence>
<dbReference type="EC" id="3.2.1.8" evidence="8"/>
<dbReference type="OrthoDB" id="3055998at2759"/>
<evidence type="ECO:0000256" key="2">
    <source>
        <dbReference type="ARBA" id="ARBA00022729"/>
    </source>
</evidence>
<dbReference type="EMBL" id="SRPY01000518">
    <property type="protein sequence ID" value="KAG5922429.1"/>
    <property type="molecule type" value="Genomic_DNA"/>
</dbReference>
<evidence type="ECO:0000313" key="12">
    <source>
        <dbReference type="Proteomes" id="UP000811619"/>
    </source>
</evidence>
<dbReference type="AlphaFoldDB" id="A0A8K0J6J4"/>
<evidence type="ECO:0000259" key="10">
    <source>
        <dbReference type="PROSITE" id="PS51760"/>
    </source>
</evidence>
<keyword evidence="12" id="KW-1185">Reference proteome</keyword>
<evidence type="ECO:0000256" key="3">
    <source>
        <dbReference type="ARBA" id="ARBA00022801"/>
    </source>
</evidence>
<evidence type="ECO:0000313" key="11">
    <source>
        <dbReference type="EMBL" id="KAG5922429.1"/>
    </source>
</evidence>
<comment type="similarity">
    <text evidence="1 8">Belongs to the glycosyl hydrolase 10 (cellulase F) family.</text>
</comment>
<dbReference type="PROSITE" id="PS51760">
    <property type="entry name" value="GH10_2"/>
    <property type="match status" value="1"/>
</dbReference>
<keyword evidence="6 8" id="KW-0624">Polysaccharide degradation</keyword>
<evidence type="ECO:0000256" key="7">
    <source>
        <dbReference type="PROSITE-ProRule" id="PRU10061"/>
    </source>
</evidence>
<proteinExistence type="inferred from homology"/>
<dbReference type="InterPro" id="IPR001000">
    <property type="entry name" value="GH10_dom"/>
</dbReference>
<dbReference type="Gene3D" id="3.20.20.80">
    <property type="entry name" value="Glycosidases"/>
    <property type="match status" value="1"/>
</dbReference>
<dbReference type="PANTHER" id="PTHR31490">
    <property type="entry name" value="GLYCOSYL HYDROLASE"/>
    <property type="match status" value="1"/>
</dbReference>
<keyword evidence="2 9" id="KW-0732">Signal</keyword>
<dbReference type="PANTHER" id="PTHR31490:SF76">
    <property type="entry name" value="ENDO-1,4-BETA-XYLANASE C"/>
    <property type="match status" value="1"/>
</dbReference>
<keyword evidence="3 8" id="KW-0378">Hydrolase</keyword>
<keyword evidence="4 8" id="KW-0119">Carbohydrate metabolism</keyword>
<evidence type="ECO:0000256" key="4">
    <source>
        <dbReference type="ARBA" id="ARBA00023277"/>
    </source>
</evidence>
<evidence type="ECO:0000256" key="1">
    <source>
        <dbReference type="ARBA" id="ARBA00007495"/>
    </source>
</evidence>
<dbReference type="SUPFAM" id="SSF51445">
    <property type="entry name" value="(Trans)glycosidases"/>
    <property type="match status" value="1"/>
</dbReference>
<dbReference type="Pfam" id="PF00331">
    <property type="entry name" value="Glyco_hydro_10"/>
    <property type="match status" value="1"/>
</dbReference>
<dbReference type="SMART" id="SM00633">
    <property type="entry name" value="Glyco_10"/>
    <property type="match status" value="1"/>
</dbReference>
<gene>
    <name evidence="11" type="primary">XYL2</name>
    <name evidence="11" type="ORF">E4U42_005457</name>
</gene>
<feature type="active site" description="Nucleophile" evidence="7">
    <location>
        <position position="295"/>
    </location>
</feature>
<organism evidence="11 12">
    <name type="scientific">Claviceps africana</name>
    <dbReference type="NCBI Taxonomy" id="83212"/>
    <lineage>
        <taxon>Eukaryota</taxon>
        <taxon>Fungi</taxon>
        <taxon>Dikarya</taxon>
        <taxon>Ascomycota</taxon>
        <taxon>Pezizomycotina</taxon>
        <taxon>Sordariomycetes</taxon>
        <taxon>Hypocreomycetidae</taxon>
        <taxon>Hypocreales</taxon>
        <taxon>Clavicipitaceae</taxon>
        <taxon>Claviceps</taxon>
    </lineage>
</organism>
<feature type="signal peptide" evidence="9">
    <location>
        <begin position="1"/>
        <end position="18"/>
    </location>
</feature>
<protein>
    <recommendedName>
        <fullName evidence="8">Beta-xylanase</fullName>
        <ecNumber evidence="8">3.2.1.8</ecNumber>
    </recommendedName>
</protein>
<feature type="chain" id="PRO_5035429203" description="Beta-xylanase" evidence="9">
    <location>
        <begin position="19"/>
        <end position="358"/>
    </location>
</feature>
<dbReference type="PROSITE" id="PS00591">
    <property type="entry name" value="GH10_1"/>
    <property type="match status" value="1"/>
</dbReference>
<dbReference type="GO" id="GO:0000272">
    <property type="term" value="P:polysaccharide catabolic process"/>
    <property type="evidence" value="ECO:0007669"/>
    <property type="project" value="UniProtKB-KW"/>
</dbReference>
<evidence type="ECO:0000256" key="5">
    <source>
        <dbReference type="ARBA" id="ARBA00023295"/>
    </source>
</evidence>
<dbReference type="GO" id="GO:0031176">
    <property type="term" value="F:endo-1,4-beta-xylanase activity"/>
    <property type="evidence" value="ECO:0007669"/>
    <property type="project" value="UniProtKB-EC"/>
</dbReference>
<name>A0A8K0J6J4_9HYPO</name>